<proteinExistence type="predicted"/>
<dbReference type="HOGENOM" id="CLU_1282112_0_0_4"/>
<keyword evidence="4" id="KW-1185">Reference proteome</keyword>
<evidence type="ECO:0000313" key="4">
    <source>
        <dbReference type="Proteomes" id="UP000002718"/>
    </source>
</evidence>
<gene>
    <name evidence="2" type="ordered locus">Nmul_A2234</name>
    <name evidence="3" type="ORF">SAMN05216403_10695</name>
</gene>
<feature type="chain" id="PRO_5014308854" evidence="1">
    <location>
        <begin position="21"/>
        <end position="210"/>
    </location>
</feature>
<evidence type="ECO:0000313" key="2">
    <source>
        <dbReference type="EMBL" id="ABB75526.1"/>
    </source>
</evidence>
<dbReference type="STRING" id="323848.Nmul_A2234"/>
<name>Q2Y6U5_NITMU</name>
<sequence length="210" mass="23132">MSRSNVLLPLLMVFSLTASAMQIDADPRTIVSFMDKGLSPELDILSVTTDISPDDHLVFQAKTRGERGQGEVADHLLLRILHGKVYVFLIPINKENGDKVLVYETELQSDKTVLPQVLKAPQESNLPAGLNARRIVNGAEFILPIDWIDFGKDFGFDAYTVSAQVQGDTLEISRVHDQAGKGRGGSNTFSAITLLNKLCTPQRLRSRADQ</sequence>
<reference evidence="4" key="1">
    <citation type="submission" date="2005-08" db="EMBL/GenBank/DDBJ databases">
        <title>Complete sequence of chromosome 1 of Nitrosospira multiformis ATCC 25196.</title>
        <authorList>
            <person name="Copeland A."/>
            <person name="Lucas S."/>
            <person name="Lapidus A."/>
            <person name="Barry K."/>
            <person name="Detter J.C."/>
            <person name="Glavina T."/>
            <person name="Hammon N."/>
            <person name="Israni S."/>
            <person name="Pitluck S."/>
            <person name="Chain P."/>
            <person name="Malfatti S."/>
            <person name="Shin M."/>
            <person name="Vergez L."/>
            <person name="Schmutz J."/>
            <person name="Larimer F."/>
            <person name="Land M."/>
            <person name="Hauser L."/>
            <person name="Kyrpides N."/>
            <person name="Lykidis A."/>
            <person name="Richardson P."/>
        </authorList>
    </citation>
    <scope>NUCLEOTIDE SEQUENCE [LARGE SCALE GENOMIC DNA]</scope>
    <source>
        <strain evidence="4">ATCC 25196 / NCIMB 11849 / C 71</strain>
    </source>
</reference>
<dbReference type="eggNOG" id="ENOG5033XM3">
    <property type="taxonomic scope" value="Bacteria"/>
</dbReference>
<keyword evidence="1" id="KW-0732">Signal</keyword>
<dbReference type="EMBL" id="FNVK01000006">
    <property type="protein sequence ID" value="SEF70481.1"/>
    <property type="molecule type" value="Genomic_DNA"/>
</dbReference>
<reference evidence="2 4" key="3">
    <citation type="journal article" date="2008" name="Appl. Environ. Microbiol.">
        <title>Complete genome sequence of Nitrosospira multiformis, an ammonia-oxidizing bacterium from the soil environment.</title>
        <authorList>
            <person name="Norton J.M."/>
            <person name="Klotz M.G."/>
            <person name="Stein L.Y."/>
            <person name="Arp D.J."/>
            <person name="Bottomley P.J."/>
            <person name="Chain P.S."/>
            <person name="Hauser L.J."/>
            <person name="Land M.L."/>
            <person name="Larimer F.W."/>
            <person name="Shin M.W."/>
            <person name="Starkenburg S.R."/>
        </authorList>
    </citation>
    <scope>NUCLEOTIDE SEQUENCE [LARGE SCALE GENOMIC DNA]</scope>
    <source>
        <strain evidence="2">ATCC 25196</strain>
        <strain evidence="4">ATCC 25196 / NCIMB 11849 / C 71</strain>
    </source>
</reference>
<dbReference type="KEGG" id="nmu:Nmul_A2234"/>
<reference evidence="2" key="2">
    <citation type="submission" date="2005-08" db="EMBL/GenBank/DDBJ databases">
        <title>Complete sequence of Chromosome 1 of Nitrosospira multiformis ATCC 25196.</title>
        <authorList>
            <consortium name="US DOE Joint Genome Institute"/>
            <person name="Copeland A."/>
            <person name="Lucas S."/>
            <person name="Lapidus A."/>
            <person name="Barry K."/>
            <person name="Detter J.C."/>
            <person name="Glavina T."/>
            <person name="Hammon N."/>
            <person name="Israni S."/>
            <person name="Pitluck S."/>
            <person name="Chain P."/>
            <person name="Malfatti S."/>
            <person name="Shin M."/>
            <person name="Vergez L."/>
            <person name="Schmutz J."/>
            <person name="Larimer F."/>
            <person name="Land M."/>
            <person name="Hauser L."/>
            <person name="Kyrpides N."/>
            <person name="Lykidis A."/>
            <person name="Richardson P."/>
        </authorList>
    </citation>
    <scope>NUCLEOTIDE SEQUENCE</scope>
    <source>
        <strain evidence="2">ATCC 25196</strain>
    </source>
</reference>
<dbReference type="Proteomes" id="UP000236751">
    <property type="component" value="Unassembled WGS sequence"/>
</dbReference>
<dbReference type="Proteomes" id="UP000002718">
    <property type="component" value="Chromosome"/>
</dbReference>
<evidence type="ECO:0000313" key="5">
    <source>
        <dbReference type="Proteomes" id="UP000236751"/>
    </source>
</evidence>
<protein>
    <submittedName>
        <fullName evidence="2">Uncharacterized protein</fullName>
    </submittedName>
</protein>
<evidence type="ECO:0000256" key="1">
    <source>
        <dbReference type="SAM" id="SignalP"/>
    </source>
</evidence>
<feature type="signal peptide" evidence="1">
    <location>
        <begin position="1"/>
        <end position="20"/>
    </location>
</feature>
<organism evidence="2 4">
    <name type="scientific">Nitrosospira multiformis (strain ATCC 25196 / NCIMB 11849 / C 71)</name>
    <dbReference type="NCBI Taxonomy" id="323848"/>
    <lineage>
        <taxon>Bacteria</taxon>
        <taxon>Pseudomonadati</taxon>
        <taxon>Pseudomonadota</taxon>
        <taxon>Betaproteobacteria</taxon>
        <taxon>Nitrosomonadales</taxon>
        <taxon>Nitrosomonadaceae</taxon>
        <taxon>Nitrosospira</taxon>
    </lineage>
</organism>
<accession>Q2Y6U5</accession>
<evidence type="ECO:0000313" key="3">
    <source>
        <dbReference type="EMBL" id="SEF70481.1"/>
    </source>
</evidence>
<dbReference type="OrthoDB" id="5765597at2"/>
<dbReference type="RefSeq" id="WP_011381532.1">
    <property type="nucleotide sequence ID" value="NC_007614.1"/>
</dbReference>
<dbReference type="AlphaFoldDB" id="Q2Y6U5"/>
<dbReference type="EMBL" id="CP000103">
    <property type="protein sequence ID" value="ABB75526.1"/>
    <property type="molecule type" value="Genomic_DNA"/>
</dbReference>
<reference evidence="3 5" key="4">
    <citation type="submission" date="2016-10" db="EMBL/GenBank/DDBJ databases">
        <authorList>
            <person name="de Groot N.N."/>
        </authorList>
    </citation>
    <scope>NUCLEOTIDE SEQUENCE [LARGE SCALE GENOMIC DNA]</scope>
    <source>
        <strain evidence="3 5">Nl13</strain>
    </source>
</reference>